<evidence type="ECO:0000256" key="1">
    <source>
        <dbReference type="SAM" id="Coils"/>
    </source>
</evidence>
<dbReference type="PANTHER" id="PTHR31805">
    <property type="entry name" value="RECEPTOR-LIKE KINASE, PUTATIVE (DUF1421)-RELATED"/>
    <property type="match status" value="1"/>
</dbReference>
<reference evidence="4 5" key="1">
    <citation type="submission" date="2024-01" db="EMBL/GenBank/DDBJ databases">
        <title>Genome assemblies of Stephania.</title>
        <authorList>
            <person name="Yang L."/>
        </authorList>
    </citation>
    <scope>NUCLEOTIDE SEQUENCE [LARGE SCALE GENOMIC DNA]</scope>
    <source>
        <strain evidence="4">JXDWG</strain>
        <tissue evidence="4">Leaf</tissue>
    </source>
</reference>
<feature type="compositionally biased region" description="Low complexity" evidence="2">
    <location>
        <begin position="320"/>
        <end position="332"/>
    </location>
</feature>
<accession>A0AAP0NW21</accession>
<evidence type="ECO:0000313" key="4">
    <source>
        <dbReference type="EMBL" id="KAK9119785.1"/>
    </source>
</evidence>
<dbReference type="Pfam" id="PF07223">
    <property type="entry name" value="DUF1421"/>
    <property type="match status" value="1"/>
</dbReference>
<evidence type="ECO:0000313" key="5">
    <source>
        <dbReference type="Proteomes" id="UP001419268"/>
    </source>
</evidence>
<keyword evidence="5" id="KW-1185">Reference proteome</keyword>
<feature type="compositionally biased region" description="Low complexity" evidence="2">
    <location>
        <begin position="362"/>
        <end position="374"/>
    </location>
</feature>
<sequence>MNSSSLQFKDKQVMMGVPGSPKDDFYDLLNPQNDRQAKTSFNNDLAEEILPSYDFQPIRSVPPSRSVNLDETAVNVGGGPRVWSSADAKANSPNLRGLPISFIETYGSLDTMDSANLVKEKDRDAHSSITVSEIDRTMKKHADNLLHALEGVSARLSQLESRTRHLEHSVDELKLTVGNDNGKTEGKLRQLENILREVQTGVQVIRDKQDIAEAQFQLSKLQVSKGDQHSEAQNSITQTETVQLSVPQQPHSPVPPPIAPTQPSQQAPAFPPSSALPPPTHQNLPPVQLPTHLPPSQIPSIPHQEPYFAPPAGPQPDATHQQYQLPPSQQPHLLPPAPHQPYQSAPPQLPQYSQSPQPPQQNQPVNPSQLQPSLSRHHEETPQLPPHSYPPSVRQTPSMPVPHSGPLPSQQFYGSTPHMYESPPSRPNSGFPSGYGPPPGSNFNDPSYTGSPQYGSPSMKPHQFSSSAPSSGGGSYPRLPTAQLLPHALPTASSDSGASSGGTGNRVPIDDVVDKVSTMGFSRDQVRATVRRLTENGQSVDLNVVLDKLMNDGDVQPPKGWFGR</sequence>
<feature type="compositionally biased region" description="Pro residues" evidence="2">
    <location>
        <begin position="269"/>
        <end position="280"/>
    </location>
</feature>
<gene>
    <name evidence="4" type="ORF">Scep_017878</name>
</gene>
<feature type="compositionally biased region" description="Polar residues" evidence="2">
    <location>
        <begin position="445"/>
        <end position="456"/>
    </location>
</feature>
<dbReference type="AlphaFoldDB" id="A0AAP0NW21"/>
<evidence type="ECO:0000259" key="3">
    <source>
        <dbReference type="Pfam" id="PF07223"/>
    </source>
</evidence>
<dbReference type="PRINTS" id="PR01217">
    <property type="entry name" value="PRICHEXTENSN"/>
</dbReference>
<feature type="region of interest" description="Disordered" evidence="2">
    <location>
        <begin position="225"/>
        <end position="509"/>
    </location>
</feature>
<evidence type="ECO:0000256" key="2">
    <source>
        <dbReference type="SAM" id="MobiDB-lite"/>
    </source>
</evidence>
<keyword evidence="1" id="KW-0175">Coiled coil</keyword>
<feature type="compositionally biased region" description="Pro residues" evidence="2">
    <location>
        <begin position="250"/>
        <end position="260"/>
    </location>
</feature>
<feature type="compositionally biased region" description="Polar residues" evidence="2">
    <location>
        <begin position="231"/>
        <end position="244"/>
    </location>
</feature>
<feature type="compositionally biased region" description="Low complexity" evidence="2">
    <location>
        <begin position="340"/>
        <end position="355"/>
    </location>
</feature>
<proteinExistence type="predicted"/>
<organism evidence="4 5">
    <name type="scientific">Stephania cephalantha</name>
    <dbReference type="NCBI Taxonomy" id="152367"/>
    <lineage>
        <taxon>Eukaryota</taxon>
        <taxon>Viridiplantae</taxon>
        <taxon>Streptophyta</taxon>
        <taxon>Embryophyta</taxon>
        <taxon>Tracheophyta</taxon>
        <taxon>Spermatophyta</taxon>
        <taxon>Magnoliopsida</taxon>
        <taxon>Ranunculales</taxon>
        <taxon>Menispermaceae</taxon>
        <taxon>Menispermoideae</taxon>
        <taxon>Cissampelideae</taxon>
        <taxon>Stephania</taxon>
    </lineage>
</organism>
<comment type="caution">
    <text evidence="4">The sequence shown here is derived from an EMBL/GenBank/DDBJ whole genome shotgun (WGS) entry which is preliminary data.</text>
</comment>
<protein>
    <recommendedName>
        <fullName evidence="3">DUF1421 domain-containing protein</fullName>
    </recommendedName>
</protein>
<dbReference type="Proteomes" id="UP001419268">
    <property type="component" value="Unassembled WGS sequence"/>
</dbReference>
<name>A0AAP0NW21_9MAGN</name>
<feature type="coiled-coil region" evidence="1">
    <location>
        <begin position="142"/>
        <end position="176"/>
    </location>
</feature>
<feature type="domain" description="DUF1421" evidence="3">
    <location>
        <begin position="509"/>
        <end position="552"/>
    </location>
</feature>
<dbReference type="PANTHER" id="PTHR31805:SF14">
    <property type="entry name" value="RECEPTOR-LIKE KINASE, PUTATIVE (DUF1421)-RELATED"/>
    <property type="match status" value="1"/>
</dbReference>
<dbReference type="InterPro" id="IPR010820">
    <property type="entry name" value="DUF1421"/>
</dbReference>
<dbReference type="EMBL" id="JBBNAG010000007">
    <property type="protein sequence ID" value="KAK9119785.1"/>
    <property type="molecule type" value="Genomic_DNA"/>
</dbReference>